<dbReference type="AlphaFoldDB" id="A0A2P2EBR4"/>
<reference evidence="5 6" key="1">
    <citation type="journal article" date="2018" name="Genome Announc.">
        <title>Draft Genome Sequence of "Candidatus Phycosocius bacilliformis," an Alphaproteobacterial Ectosymbiont of the Hydrocarbon-Producing Green Alga Botryococcus braunii.</title>
        <authorList>
            <person name="Tanabe Y."/>
            <person name="Yamaguchi H."/>
            <person name="Watanabe M.M."/>
        </authorList>
    </citation>
    <scope>NUCLEOTIDE SEQUENCE [LARGE SCALE GENOMIC DNA]</scope>
    <source>
        <strain evidence="5 6">BOTRYCO-2</strain>
    </source>
</reference>
<protein>
    <recommendedName>
        <fullName evidence="7">ATPase</fullName>
    </recommendedName>
</protein>
<keyword evidence="3" id="KW-0143">Chaperone</keyword>
<gene>
    <name evidence="5" type="ORF">PbB2_02175</name>
</gene>
<accession>A0A2P2EBR4</accession>
<evidence type="ECO:0000313" key="5">
    <source>
        <dbReference type="EMBL" id="GBF58489.1"/>
    </source>
</evidence>
<dbReference type="InterPro" id="IPR042272">
    <property type="entry name" value="ATP12_ATP_synth-F1-assembly_N"/>
</dbReference>
<keyword evidence="2" id="KW-0809">Transit peptide</keyword>
<comment type="similarity">
    <text evidence="1">Belongs to the ATP12 family.</text>
</comment>
<dbReference type="SUPFAM" id="SSF160909">
    <property type="entry name" value="ATP12-like"/>
    <property type="match status" value="1"/>
</dbReference>
<evidence type="ECO:0008006" key="7">
    <source>
        <dbReference type="Google" id="ProtNLM"/>
    </source>
</evidence>
<dbReference type="Gene3D" id="1.10.3580.10">
    <property type="entry name" value="ATP12 ATPase"/>
    <property type="match status" value="1"/>
</dbReference>
<dbReference type="Pfam" id="PF07542">
    <property type="entry name" value="ATP12"/>
    <property type="match status" value="1"/>
</dbReference>
<dbReference type="PANTHER" id="PTHR21013:SF10">
    <property type="entry name" value="ATP SYNTHASE MITOCHONDRIAL F1 COMPLEX ASSEMBLY FACTOR 2"/>
    <property type="match status" value="1"/>
</dbReference>
<evidence type="ECO:0000256" key="1">
    <source>
        <dbReference type="ARBA" id="ARBA00008231"/>
    </source>
</evidence>
<dbReference type="PANTHER" id="PTHR21013">
    <property type="entry name" value="ATP SYNTHASE MITOCHONDRIAL F1 COMPLEX ASSEMBLY FACTOR 2/ATP12 PROTEIN, MITOCHONDRIAL PRECURSOR"/>
    <property type="match status" value="1"/>
</dbReference>
<dbReference type="InterPro" id="IPR023335">
    <property type="entry name" value="ATP12_ortho_dom_sf"/>
</dbReference>
<keyword evidence="4" id="KW-0812">Transmembrane</keyword>
<comment type="caution">
    <text evidence="5">The sequence shown here is derived from an EMBL/GenBank/DDBJ whole genome shotgun (WGS) entry which is preliminary data.</text>
</comment>
<feature type="transmembrane region" description="Helical" evidence="4">
    <location>
        <begin position="164"/>
        <end position="185"/>
    </location>
</feature>
<proteinExistence type="inferred from homology"/>
<dbReference type="RefSeq" id="WP_192576300.1">
    <property type="nucleotide sequence ID" value="NZ_BFBR01000006.1"/>
</dbReference>
<name>A0A2P2EBR4_9PROT</name>
<dbReference type="GO" id="GO:0043461">
    <property type="term" value="P:proton-transporting ATP synthase complex assembly"/>
    <property type="evidence" value="ECO:0007669"/>
    <property type="project" value="InterPro"/>
</dbReference>
<keyword evidence="6" id="KW-1185">Reference proteome</keyword>
<evidence type="ECO:0000256" key="2">
    <source>
        <dbReference type="ARBA" id="ARBA00022946"/>
    </source>
</evidence>
<sequence>MTPAAPARRFYKIVDVVATDTGFAVRLDGATPKTPGKNPLILPNEASARLVAAEWDAQDKVIDPFTMPITRLVNVGLDRGEATREAMVAEVVKYAGTDLVCYRVTTPDSLVAAQAKAWDPLLDWARAELGVALRTTPGALAIDQPETAMTAIAIAAQALPTLKLTALAFATGIAGSALVAFALIAGRIDGETAFKAIRVEEDWQAERWGRDPDEAHLANARRLDLIAVEKLALALDAPSHPVPKKTSGSA</sequence>
<organism evidence="5 6">
    <name type="scientific">Candidatus Phycosocius bacilliformis</name>
    <dbReference type="NCBI Taxonomy" id="1445552"/>
    <lineage>
        <taxon>Bacteria</taxon>
        <taxon>Pseudomonadati</taxon>
        <taxon>Pseudomonadota</taxon>
        <taxon>Alphaproteobacteria</taxon>
        <taxon>Caulobacterales</taxon>
        <taxon>Caulobacterales incertae sedis</taxon>
        <taxon>Candidatus Phycosocius</taxon>
    </lineage>
</organism>
<keyword evidence="4" id="KW-0472">Membrane</keyword>
<keyword evidence="4" id="KW-1133">Transmembrane helix</keyword>
<dbReference type="Gene3D" id="3.30.2180.10">
    <property type="entry name" value="ATP12-like"/>
    <property type="match status" value="1"/>
</dbReference>
<evidence type="ECO:0000256" key="3">
    <source>
        <dbReference type="ARBA" id="ARBA00023186"/>
    </source>
</evidence>
<evidence type="ECO:0000313" key="6">
    <source>
        <dbReference type="Proteomes" id="UP000245086"/>
    </source>
</evidence>
<dbReference type="EMBL" id="BFBR01000006">
    <property type="protein sequence ID" value="GBF58489.1"/>
    <property type="molecule type" value="Genomic_DNA"/>
</dbReference>
<dbReference type="InterPro" id="IPR011419">
    <property type="entry name" value="ATP12_ATP_synth-F1-assembly"/>
</dbReference>
<evidence type="ECO:0000256" key="4">
    <source>
        <dbReference type="SAM" id="Phobius"/>
    </source>
</evidence>
<dbReference type="Proteomes" id="UP000245086">
    <property type="component" value="Unassembled WGS sequence"/>
</dbReference>